<organism evidence="6">
    <name type="scientific">Calliphora stygia</name>
    <name type="common">Common brown blowfly</name>
    <dbReference type="NCBI Taxonomy" id="145453"/>
    <lineage>
        <taxon>Eukaryota</taxon>
        <taxon>Metazoa</taxon>
        <taxon>Ecdysozoa</taxon>
        <taxon>Arthropoda</taxon>
        <taxon>Hexapoda</taxon>
        <taxon>Insecta</taxon>
        <taxon>Pterygota</taxon>
        <taxon>Neoptera</taxon>
        <taxon>Endopterygota</taxon>
        <taxon>Diptera</taxon>
        <taxon>Brachycera</taxon>
        <taxon>Muscomorpha</taxon>
        <taxon>Oestroidea</taxon>
        <taxon>Calliphoridae</taxon>
        <taxon>Calliphorinae</taxon>
        <taxon>Calliphora</taxon>
    </lineage>
</organism>
<keyword evidence="5" id="KW-0472">Membrane</keyword>
<dbReference type="Pfam" id="PF01395">
    <property type="entry name" value="PBP_GOBP"/>
    <property type="match status" value="1"/>
</dbReference>
<evidence type="ECO:0000256" key="1">
    <source>
        <dbReference type="ARBA" id="ARBA00004613"/>
    </source>
</evidence>
<keyword evidence="5" id="KW-0812">Transmembrane</keyword>
<evidence type="ECO:0000256" key="5">
    <source>
        <dbReference type="SAM" id="Phobius"/>
    </source>
</evidence>
<keyword evidence="3" id="KW-0964">Secreted</keyword>
<evidence type="ECO:0000256" key="3">
    <source>
        <dbReference type="ARBA" id="ARBA00022525"/>
    </source>
</evidence>
<dbReference type="GO" id="GO:0007608">
    <property type="term" value="P:sensory perception of smell"/>
    <property type="evidence" value="ECO:0007669"/>
    <property type="project" value="TreeGrafter"/>
</dbReference>
<dbReference type="Gene3D" id="1.10.238.20">
    <property type="entry name" value="Pheromone/general odorant binding protein domain"/>
    <property type="match status" value="1"/>
</dbReference>
<comment type="subcellular location">
    <subcellularLocation>
        <location evidence="1">Secreted</location>
    </subcellularLocation>
</comment>
<dbReference type="InterPro" id="IPR036728">
    <property type="entry name" value="PBP_GOBP_sf"/>
</dbReference>
<evidence type="ECO:0000256" key="2">
    <source>
        <dbReference type="ARBA" id="ARBA00008098"/>
    </source>
</evidence>
<gene>
    <name evidence="6" type="primary">OBP13</name>
</gene>
<protein>
    <submittedName>
        <fullName evidence="6">Odorant binding protein</fullName>
    </submittedName>
</protein>
<accession>A0A068FBQ7</accession>
<dbReference type="FunFam" id="1.10.238.20:FF:000001">
    <property type="entry name" value="General odorant-binding protein lush"/>
    <property type="match status" value="1"/>
</dbReference>
<evidence type="ECO:0000256" key="4">
    <source>
        <dbReference type="ARBA" id="ARBA00022729"/>
    </source>
</evidence>
<dbReference type="InterPro" id="IPR006170">
    <property type="entry name" value="PBP/GOBP"/>
</dbReference>
<comment type="similarity">
    <text evidence="2">Belongs to the PBP/GOBP family.</text>
</comment>
<proteinExistence type="evidence at transcript level"/>
<dbReference type="SMART" id="SM00708">
    <property type="entry name" value="PhBP"/>
    <property type="match status" value="1"/>
</dbReference>
<dbReference type="EMBL" id="KJ702152">
    <property type="protein sequence ID" value="AID61306.1"/>
    <property type="molecule type" value="mRNA"/>
</dbReference>
<name>A0A068FBQ7_CALSG</name>
<feature type="transmembrane region" description="Helical" evidence="5">
    <location>
        <begin position="12"/>
        <end position="36"/>
    </location>
</feature>
<feature type="non-terminal residue" evidence="6">
    <location>
        <position position="154"/>
    </location>
</feature>
<reference evidence="6" key="1">
    <citation type="journal article" date="2015" name="BMC Genomics">
        <title>Chemosensory genes identified in the antennal transcriptome of the blowfly Calliphora stygia.</title>
        <authorList>
            <person name="Leitch O.J."/>
            <person name="Papanicolaou A."/>
            <person name="Lennard C."/>
            <person name="Kirkbride K.P."/>
            <person name="Anderson A."/>
        </authorList>
    </citation>
    <scope>NUCLEOTIDE SEQUENCE</scope>
</reference>
<dbReference type="CDD" id="cd23992">
    <property type="entry name" value="PBP_GOBP"/>
    <property type="match status" value="1"/>
</dbReference>
<dbReference type="GO" id="GO:0005615">
    <property type="term" value="C:extracellular space"/>
    <property type="evidence" value="ECO:0007669"/>
    <property type="project" value="TreeGrafter"/>
</dbReference>
<sequence length="154" mass="16579">FIICRLMNNKLTIVFIISTMKFFVVITVLAIAAGAINAQGPVQIPEEQKQRIIEYAAICGQQNSIDKAGIQALKTGQFSNADQNAKCFTNCFLEKAGLLVNGQVQNDVISAKLGGIFGADKVNAAMAKCNGLKGADNCETAFELYKCYFETNAA</sequence>
<feature type="non-terminal residue" evidence="6">
    <location>
        <position position="1"/>
    </location>
</feature>
<dbReference type="SUPFAM" id="SSF47565">
    <property type="entry name" value="Insect pheromone/odorant-binding proteins"/>
    <property type="match status" value="1"/>
</dbReference>
<keyword evidence="4" id="KW-0732">Signal</keyword>
<dbReference type="GO" id="GO:0005549">
    <property type="term" value="F:odorant binding"/>
    <property type="evidence" value="ECO:0007669"/>
    <property type="project" value="InterPro"/>
</dbReference>
<dbReference type="PANTHER" id="PTHR11857">
    <property type="entry name" value="ODORANT BINDING PROTEIN-RELATED"/>
    <property type="match status" value="1"/>
</dbReference>
<dbReference type="AlphaFoldDB" id="A0A068FBQ7"/>
<evidence type="ECO:0000313" key="6">
    <source>
        <dbReference type="EMBL" id="AID61306.1"/>
    </source>
</evidence>
<dbReference type="PANTHER" id="PTHR11857:SF43">
    <property type="entry name" value="GEO07291P1-RELATED"/>
    <property type="match status" value="1"/>
</dbReference>
<keyword evidence="5" id="KW-1133">Transmembrane helix</keyword>